<dbReference type="PANTHER" id="PTHR45138:SF9">
    <property type="entry name" value="DIGUANYLATE CYCLASE DGCM-RELATED"/>
    <property type="match status" value="1"/>
</dbReference>
<dbReference type="GO" id="GO:0043709">
    <property type="term" value="P:cell adhesion involved in single-species biofilm formation"/>
    <property type="evidence" value="ECO:0007669"/>
    <property type="project" value="TreeGrafter"/>
</dbReference>
<dbReference type="RefSeq" id="WP_095133071.1">
    <property type="nucleotide sequence ID" value="NZ_NIBG01000006.1"/>
</dbReference>
<dbReference type="InterPro" id="IPR000160">
    <property type="entry name" value="GGDEF_dom"/>
</dbReference>
<dbReference type="InterPro" id="IPR035965">
    <property type="entry name" value="PAS-like_dom_sf"/>
</dbReference>
<dbReference type="InterPro" id="IPR000014">
    <property type="entry name" value="PAS"/>
</dbReference>
<feature type="domain" description="GGDEF" evidence="7">
    <location>
        <begin position="524"/>
        <end position="655"/>
    </location>
</feature>
<dbReference type="OrthoDB" id="9805474at2"/>
<dbReference type="GO" id="GO:0005886">
    <property type="term" value="C:plasma membrane"/>
    <property type="evidence" value="ECO:0007669"/>
    <property type="project" value="UniProtKB-SubCell"/>
</dbReference>
<evidence type="ECO:0000256" key="1">
    <source>
        <dbReference type="ARBA" id="ARBA00004651"/>
    </source>
</evidence>
<keyword evidence="2" id="KW-1003">Cell membrane</keyword>
<dbReference type="Proteomes" id="UP000216024">
    <property type="component" value="Unassembled WGS sequence"/>
</dbReference>
<evidence type="ECO:0000256" key="3">
    <source>
        <dbReference type="ARBA" id="ARBA00022692"/>
    </source>
</evidence>
<evidence type="ECO:0000256" key="6">
    <source>
        <dbReference type="SAM" id="Phobius"/>
    </source>
</evidence>
<keyword evidence="5 6" id="KW-0472">Membrane</keyword>
<evidence type="ECO:0000256" key="5">
    <source>
        <dbReference type="ARBA" id="ARBA00023136"/>
    </source>
</evidence>
<dbReference type="SUPFAM" id="SSF55785">
    <property type="entry name" value="PYP-like sensor domain (PAS domain)"/>
    <property type="match status" value="1"/>
</dbReference>
<reference evidence="8 9" key="1">
    <citation type="submission" date="2017-06" db="EMBL/GenBank/DDBJ databases">
        <title>Draft genome sequence of anaerobic fermentative bacterium Anaeromicrobium sediminis DY2726D isolated from West Pacific Ocean sediments.</title>
        <authorList>
            <person name="Zeng X."/>
        </authorList>
    </citation>
    <scope>NUCLEOTIDE SEQUENCE [LARGE SCALE GENOMIC DNA]</scope>
    <source>
        <strain evidence="8 9">DY2726D</strain>
    </source>
</reference>
<evidence type="ECO:0000256" key="2">
    <source>
        <dbReference type="ARBA" id="ARBA00022475"/>
    </source>
</evidence>
<proteinExistence type="predicted"/>
<dbReference type="GO" id="GO:0052621">
    <property type="term" value="F:diguanylate cyclase activity"/>
    <property type="evidence" value="ECO:0007669"/>
    <property type="project" value="TreeGrafter"/>
</dbReference>
<comment type="caution">
    <text evidence="8">The sequence shown here is derived from an EMBL/GenBank/DDBJ whole genome shotgun (WGS) entry which is preliminary data.</text>
</comment>
<dbReference type="InterPro" id="IPR050469">
    <property type="entry name" value="Diguanylate_Cyclase"/>
</dbReference>
<accession>A0A267ML96</accession>
<evidence type="ECO:0000313" key="8">
    <source>
        <dbReference type="EMBL" id="PAB59655.1"/>
    </source>
</evidence>
<dbReference type="NCBIfam" id="TIGR00229">
    <property type="entry name" value="sensory_box"/>
    <property type="match status" value="1"/>
</dbReference>
<dbReference type="AlphaFoldDB" id="A0A267ML96"/>
<dbReference type="InterPro" id="IPR043128">
    <property type="entry name" value="Rev_trsase/Diguanyl_cyclase"/>
</dbReference>
<dbReference type="Gene3D" id="3.30.70.270">
    <property type="match status" value="1"/>
</dbReference>
<dbReference type="Pfam" id="PF00990">
    <property type="entry name" value="GGDEF"/>
    <property type="match status" value="1"/>
</dbReference>
<dbReference type="PANTHER" id="PTHR45138">
    <property type="entry name" value="REGULATORY COMPONENTS OF SENSORY TRANSDUCTION SYSTEM"/>
    <property type="match status" value="1"/>
</dbReference>
<dbReference type="CDD" id="cd01949">
    <property type="entry name" value="GGDEF"/>
    <property type="match status" value="1"/>
</dbReference>
<name>A0A267ML96_9FIRM</name>
<keyword evidence="9" id="KW-1185">Reference proteome</keyword>
<dbReference type="SUPFAM" id="SSF55073">
    <property type="entry name" value="Nucleotide cyclase"/>
    <property type="match status" value="1"/>
</dbReference>
<gene>
    <name evidence="8" type="ORF">CCE28_08800</name>
</gene>
<dbReference type="InterPro" id="IPR004010">
    <property type="entry name" value="Double_Cache_2"/>
</dbReference>
<dbReference type="Gene3D" id="3.30.450.20">
    <property type="entry name" value="PAS domain"/>
    <property type="match status" value="3"/>
</dbReference>
<keyword evidence="4 6" id="KW-1133">Transmembrane helix</keyword>
<dbReference type="InterPro" id="IPR033480">
    <property type="entry name" value="sCache_2"/>
</dbReference>
<dbReference type="NCBIfam" id="TIGR00254">
    <property type="entry name" value="GGDEF"/>
    <property type="match status" value="1"/>
</dbReference>
<protein>
    <recommendedName>
        <fullName evidence="7">GGDEF domain-containing protein</fullName>
    </recommendedName>
</protein>
<dbReference type="FunFam" id="3.30.70.270:FF:000001">
    <property type="entry name" value="Diguanylate cyclase domain protein"/>
    <property type="match status" value="1"/>
</dbReference>
<dbReference type="GO" id="GO:1902201">
    <property type="term" value="P:negative regulation of bacterial-type flagellum-dependent cell motility"/>
    <property type="evidence" value="ECO:0007669"/>
    <property type="project" value="TreeGrafter"/>
</dbReference>
<evidence type="ECO:0000259" key="7">
    <source>
        <dbReference type="PROSITE" id="PS50887"/>
    </source>
</evidence>
<dbReference type="InterPro" id="IPR029787">
    <property type="entry name" value="Nucleotide_cyclase"/>
</dbReference>
<evidence type="ECO:0000313" key="9">
    <source>
        <dbReference type="Proteomes" id="UP000216024"/>
    </source>
</evidence>
<dbReference type="SMART" id="SM01049">
    <property type="entry name" value="Cache_2"/>
    <property type="match status" value="2"/>
</dbReference>
<dbReference type="SMART" id="SM00267">
    <property type="entry name" value="GGDEF"/>
    <property type="match status" value="1"/>
</dbReference>
<dbReference type="PROSITE" id="PS50887">
    <property type="entry name" value="GGDEF"/>
    <property type="match status" value="1"/>
</dbReference>
<feature type="transmembrane region" description="Helical" evidence="6">
    <location>
        <begin position="12"/>
        <end position="31"/>
    </location>
</feature>
<feature type="transmembrane region" description="Helical" evidence="6">
    <location>
        <begin position="347"/>
        <end position="367"/>
    </location>
</feature>
<organism evidence="8 9">
    <name type="scientific">Anaeromicrobium sediminis</name>
    <dbReference type="NCBI Taxonomy" id="1478221"/>
    <lineage>
        <taxon>Bacteria</taxon>
        <taxon>Bacillati</taxon>
        <taxon>Bacillota</taxon>
        <taxon>Clostridia</taxon>
        <taxon>Peptostreptococcales</taxon>
        <taxon>Thermotaleaceae</taxon>
        <taxon>Anaeromicrobium</taxon>
    </lineage>
</organism>
<dbReference type="EMBL" id="NIBG01000006">
    <property type="protein sequence ID" value="PAB59655.1"/>
    <property type="molecule type" value="Genomic_DNA"/>
</dbReference>
<comment type="subcellular location">
    <subcellularLocation>
        <location evidence="1">Cell membrane</location>
        <topology evidence="1">Multi-pass membrane protein</topology>
    </subcellularLocation>
</comment>
<evidence type="ECO:0000256" key="4">
    <source>
        <dbReference type="ARBA" id="ARBA00022989"/>
    </source>
</evidence>
<keyword evidence="3 6" id="KW-0812">Transmembrane</keyword>
<sequence>MKLTRKIKKITILSSILSTFLLLVIIGIFIFNTSYEKFNKESELIREEYYNKQKELIKYEVYRAYDYIQYYKDKTEKRLKKEMKNRVYEAHSMILNMYENNKDKSKEEIEKMIKDALKDVRFNEGQGYYFITRLDGTGIVYYPNGKPQNGNLLNVQDSEGRYVIKDMINIAKTSKEGFYEYTWTKPNKGENQYRKISFVKYFEPLDIYIGTGTYMNYMEKIVKKEVLDRVSKIRYGNDGYIFVTNYDGMALVFAQEEYLGKNVSHIRDVNGINIHNEQVKLINASGEGFVEYCWPKPNVKGIYPKITFVKGFDEWKWIFGSGAYVDEIENTIKMKKINLREEIKSNIIGITLIIFLIGGLIVSIQLYSLKRAEQAIIEEEKLYEILTNLSEDGIFILEPYGKIIESNHKGLEMISCSEQDVIKLNFKELMEEPLFKDSITKISKETYLKSKHNELIPVELHIKSIELNRKNKFIAYVRDLTKRRIYEETLKEMATIDELTEVYNRRFIINQLRLEIEKIKEIDSKVSLVLLDIDGFKRINDTYGHIFGDKILKILARTFKDNLREIDFIGRYGGEEFIVLLSNTDRIAALKIIERIKNICINLKWEYENVKTTFSAGIIEINSTNNNEDIMYYINEVDKLLYKAKKNGRNRIEII</sequence>
<dbReference type="Pfam" id="PF08269">
    <property type="entry name" value="dCache_2"/>
    <property type="match status" value="1"/>
</dbReference>